<feature type="transmembrane region" description="Helical" evidence="5">
    <location>
        <begin position="66"/>
        <end position="92"/>
    </location>
</feature>
<feature type="transmembrane region" description="Helical" evidence="5">
    <location>
        <begin position="112"/>
        <end position="138"/>
    </location>
</feature>
<proteinExistence type="predicted"/>
<dbReference type="InterPro" id="IPR044880">
    <property type="entry name" value="NCX_ion-bd_dom_sf"/>
</dbReference>
<dbReference type="Proteomes" id="UP000182054">
    <property type="component" value="Unassembled WGS sequence"/>
</dbReference>
<reference evidence="7 8" key="1">
    <citation type="submission" date="2016-10" db="EMBL/GenBank/DDBJ databases">
        <authorList>
            <person name="de Groot N.N."/>
        </authorList>
    </citation>
    <scope>NUCLEOTIDE SEQUENCE [LARGE SCALE GENOMIC DNA]</scope>
    <source>
        <strain evidence="7 8">DSM 44908</strain>
    </source>
</reference>
<accession>A0A1I0THI6</accession>
<dbReference type="OrthoDB" id="9794225at2"/>
<feature type="domain" description="Sodium/calcium exchanger membrane region" evidence="6">
    <location>
        <begin position="3"/>
        <end position="142"/>
    </location>
</feature>
<evidence type="ECO:0000256" key="5">
    <source>
        <dbReference type="SAM" id="Phobius"/>
    </source>
</evidence>
<evidence type="ECO:0000313" key="8">
    <source>
        <dbReference type="Proteomes" id="UP000182054"/>
    </source>
</evidence>
<evidence type="ECO:0000313" key="7">
    <source>
        <dbReference type="EMBL" id="SFA51220.1"/>
    </source>
</evidence>
<dbReference type="EMBL" id="FOJN01000006">
    <property type="protein sequence ID" value="SFA51220.1"/>
    <property type="molecule type" value="Genomic_DNA"/>
</dbReference>
<feature type="transmembrane region" description="Helical" evidence="5">
    <location>
        <begin position="203"/>
        <end position="226"/>
    </location>
</feature>
<dbReference type="InterPro" id="IPR004837">
    <property type="entry name" value="NaCa_Exmemb"/>
</dbReference>
<dbReference type="PANTHER" id="PTHR10846:SF8">
    <property type="entry name" value="INNER MEMBRANE PROTEIN YRBG"/>
    <property type="match status" value="1"/>
</dbReference>
<dbReference type="GO" id="GO:0006874">
    <property type="term" value="P:intracellular calcium ion homeostasis"/>
    <property type="evidence" value="ECO:0007669"/>
    <property type="project" value="TreeGrafter"/>
</dbReference>
<evidence type="ECO:0000259" key="6">
    <source>
        <dbReference type="Pfam" id="PF01699"/>
    </source>
</evidence>
<dbReference type="NCBIfam" id="TIGR00367">
    <property type="entry name" value="calcium/sodium antiporter"/>
    <property type="match status" value="1"/>
</dbReference>
<dbReference type="Pfam" id="PF01699">
    <property type="entry name" value="Na_Ca_ex"/>
    <property type="match status" value="2"/>
</dbReference>
<protein>
    <submittedName>
        <fullName evidence="7">Cation:H+ antiporter</fullName>
    </submittedName>
</protein>
<dbReference type="PANTHER" id="PTHR10846">
    <property type="entry name" value="SODIUM/POTASSIUM/CALCIUM EXCHANGER"/>
    <property type="match status" value="1"/>
</dbReference>
<dbReference type="GO" id="GO:0008273">
    <property type="term" value="F:calcium, potassium:sodium antiporter activity"/>
    <property type="evidence" value="ECO:0007669"/>
    <property type="project" value="TreeGrafter"/>
</dbReference>
<evidence type="ECO:0000256" key="4">
    <source>
        <dbReference type="ARBA" id="ARBA00023136"/>
    </source>
</evidence>
<feature type="domain" description="Sodium/calcium exchanger membrane region" evidence="6">
    <location>
        <begin position="169"/>
        <end position="313"/>
    </location>
</feature>
<organism evidence="7 8">
    <name type="scientific">Rhodococcoides kroppenstedtii</name>
    <dbReference type="NCBI Taxonomy" id="293050"/>
    <lineage>
        <taxon>Bacteria</taxon>
        <taxon>Bacillati</taxon>
        <taxon>Actinomycetota</taxon>
        <taxon>Actinomycetes</taxon>
        <taxon>Mycobacteriales</taxon>
        <taxon>Nocardiaceae</taxon>
        <taxon>Rhodococcoides</taxon>
    </lineage>
</organism>
<dbReference type="Gene3D" id="1.20.1420.30">
    <property type="entry name" value="NCX, central ion-binding region"/>
    <property type="match status" value="1"/>
</dbReference>
<evidence type="ECO:0000256" key="2">
    <source>
        <dbReference type="ARBA" id="ARBA00022692"/>
    </source>
</evidence>
<feature type="transmembrane region" description="Helical" evidence="5">
    <location>
        <begin position="33"/>
        <end position="54"/>
    </location>
</feature>
<keyword evidence="4 5" id="KW-0472">Membrane</keyword>
<dbReference type="GeneID" id="85485924"/>
<dbReference type="GO" id="GO:0005886">
    <property type="term" value="C:plasma membrane"/>
    <property type="evidence" value="ECO:0007669"/>
    <property type="project" value="TreeGrafter"/>
</dbReference>
<dbReference type="InterPro" id="IPR004481">
    <property type="entry name" value="K/Na/Ca-exchanger"/>
</dbReference>
<keyword evidence="3 5" id="KW-1133">Transmembrane helix</keyword>
<feature type="transmembrane region" description="Helical" evidence="5">
    <location>
        <begin position="272"/>
        <end position="290"/>
    </location>
</feature>
<evidence type="ECO:0000256" key="3">
    <source>
        <dbReference type="ARBA" id="ARBA00022989"/>
    </source>
</evidence>
<dbReference type="GO" id="GO:0005262">
    <property type="term" value="F:calcium channel activity"/>
    <property type="evidence" value="ECO:0007669"/>
    <property type="project" value="TreeGrafter"/>
</dbReference>
<gene>
    <name evidence="7" type="ORF">SAMN05444374_106206</name>
</gene>
<keyword evidence="2 5" id="KW-0812">Transmembrane</keyword>
<feature type="transmembrane region" description="Helical" evidence="5">
    <location>
        <begin position="168"/>
        <end position="187"/>
    </location>
</feature>
<name>A0A1I0THI6_9NOCA</name>
<dbReference type="RefSeq" id="WP_068364758.1">
    <property type="nucleotide sequence ID" value="NZ_FOJN01000006.1"/>
</dbReference>
<comment type="subcellular location">
    <subcellularLocation>
        <location evidence="1">Membrane</location>
        <topology evidence="1">Multi-pass membrane protein</topology>
    </subcellularLocation>
</comment>
<sequence length="314" mass="31518">MEWVLVAAGLVLLTGAGDLLVRGAVGLSLRLGVSALLVSLTVVSLGTAAPELVVTIEAVLLGTPELALGNVVGSNIANVLLVLGVPAVIAVIRPAGREARTSYGQMVLATIVFVALCAMGSLTLLGGVVLLLGLVVVVTAQIRSARRGPTDPSDGDSAEDAVRSGRRLAVYIVAGLVGLPIGANLLLDGATSIAREAGLSDSVIGLTLVAAGTSLPELATTVAAAVRGRSDVVIGSVVGSNLVNIVLIGGTVAAAGSLAAGSVPVDLHLLRLDLWVMLAAAVLLIPFVLLGRNLTRTWGVTMTGAYVAYLVVLL</sequence>
<dbReference type="AlphaFoldDB" id="A0A1I0THI6"/>
<evidence type="ECO:0000256" key="1">
    <source>
        <dbReference type="ARBA" id="ARBA00004141"/>
    </source>
</evidence>
<feature type="transmembrane region" description="Helical" evidence="5">
    <location>
        <begin position="238"/>
        <end position="260"/>
    </location>
</feature>